<name>F8NFI7_SERL9</name>
<gene>
    <name evidence="2" type="ORF">SERLADRAFT_377093</name>
</gene>
<dbReference type="GeneID" id="18810681"/>
<evidence type="ECO:0000313" key="2">
    <source>
        <dbReference type="EMBL" id="EGO31231.1"/>
    </source>
</evidence>
<dbReference type="Proteomes" id="UP000008064">
    <property type="component" value="Unassembled WGS sequence"/>
</dbReference>
<evidence type="ECO:0000313" key="3">
    <source>
        <dbReference type="Proteomes" id="UP000008064"/>
    </source>
</evidence>
<sequence>MKQGVMAIAWDEGIGRIFFATSHDTRLYILDVAKAPKEDQNRSEVTSSLGRRTHA</sequence>
<evidence type="ECO:0000256" key="1">
    <source>
        <dbReference type="SAM" id="MobiDB-lite"/>
    </source>
</evidence>
<protein>
    <recommendedName>
        <fullName evidence="4">Anaphase-promoting complex subunit 4 WD40 domain-containing protein</fullName>
    </recommendedName>
</protein>
<dbReference type="EMBL" id="GL945428">
    <property type="protein sequence ID" value="EGO31231.1"/>
    <property type="molecule type" value="Genomic_DNA"/>
</dbReference>
<dbReference type="KEGG" id="sla:SERLADRAFT_377093"/>
<feature type="region of interest" description="Disordered" evidence="1">
    <location>
        <begin position="36"/>
        <end position="55"/>
    </location>
</feature>
<accession>F8NFI7</accession>
<reference evidence="3" key="1">
    <citation type="journal article" date="2011" name="Science">
        <title>The plant cell wall-decomposing machinery underlies the functional diversity of forest fungi.</title>
        <authorList>
            <person name="Eastwood D.C."/>
            <person name="Floudas D."/>
            <person name="Binder M."/>
            <person name="Majcherczyk A."/>
            <person name="Schneider P."/>
            <person name="Aerts A."/>
            <person name="Asiegbu F.O."/>
            <person name="Baker S.E."/>
            <person name="Barry K."/>
            <person name="Bendiksby M."/>
            <person name="Blumentritt M."/>
            <person name="Coutinho P.M."/>
            <person name="Cullen D."/>
            <person name="de Vries R.P."/>
            <person name="Gathman A."/>
            <person name="Goodell B."/>
            <person name="Henrissat B."/>
            <person name="Ihrmark K."/>
            <person name="Kauserud H."/>
            <person name="Kohler A."/>
            <person name="LaButti K."/>
            <person name="Lapidus A."/>
            <person name="Lavin J.L."/>
            <person name="Lee Y.-H."/>
            <person name="Lindquist E."/>
            <person name="Lilly W."/>
            <person name="Lucas S."/>
            <person name="Morin E."/>
            <person name="Murat C."/>
            <person name="Oguiza J.A."/>
            <person name="Park J."/>
            <person name="Pisabarro A.G."/>
            <person name="Riley R."/>
            <person name="Rosling A."/>
            <person name="Salamov A."/>
            <person name="Schmidt O."/>
            <person name="Schmutz J."/>
            <person name="Skrede I."/>
            <person name="Stenlid J."/>
            <person name="Wiebenga A."/>
            <person name="Xie X."/>
            <person name="Kuees U."/>
            <person name="Hibbett D.S."/>
            <person name="Hoffmeister D."/>
            <person name="Hoegberg N."/>
            <person name="Martin F."/>
            <person name="Grigoriev I.V."/>
            <person name="Watkinson S.C."/>
        </authorList>
    </citation>
    <scope>NUCLEOTIDE SEQUENCE [LARGE SCALE GENOMIC DNA]</scope>
    <source>
        <strain evidence="3">S7.9</strain>
    </source>
</reference>
<dbReference type="OrthoDB" id="3219396at2759"/>
<dbReference type="HOGENOM" id="CLU_3033847_0_0_1"/>
<evidence type="ECO:0008006" key="4">
    <source>
        <dbReference type="Google" id="ProtNLM"/>
    </source>
</evidence>
<proteinExistence type="predicted"/>
<dbReference type="AlphaFoldDB" id="F8NFI7"/>
<feature type="compositionally biased region" description="Polar residues" evidence="1">
    <location>
        <begin position="43"/>
        <end position="55"/>
    </location>
</feature>
<dbReference type="RefSeq" id="XP_007313115.1">
    <property type="nucleotide sequence ID" value="XM_007313053.1"/>
</dbReference>
<organism evidence="3">
    <name type="scientific">Serpula lacrymans var. lacrymans (strain S7.9)</name>
    <name type="common">Dry rot fungus</name>
    <dbReference type="NCBI Taxonomy" id="578457"/>
    <lineage>
        <taxon>Eukaryota</taxon>
        <taxon>Fungi</taxon>
        <taxon>Dikarya</taxon>
        <taxon>Basidiomycota</taxon>
        <taxon>Agaricomycotina</taxon>
        <taxon>Agaricomycetes</taxon>
        <taxon>Agaricomycetidae</taxon>
        <taxon>Boletales</taxon>
        <taxon>Coniophorineae</taxon>
        <taxon>Serpulaceae</taxon>
        <taxon>Serpula</taxon>
    </lineage>
</organism>